<keyword evidence="3" id="KW-1185">Reference proteome</keyword>
<dbReference type="EMBL" id="WODC01000003">
    <property type="protein sequence ID" value="MUM77258.1"/>
    <property type="molecule type" value="Genomic_DNA"/>
</dbReference>
<reference evidence="2 3" key="1">
    <citation type="submission" date="2019-11" db="EMBL/GenBank/DDBJ databases">
        <title>Pseudodesulfovibrio alkaliphilus, sp. nov., an alkaliphilic sulfate-reducing bacteria from mud volcano of Taman peninsula, Russia.</title>
        <authorList>
            <person name="Frolova A."/>
            <person name="Merkel A.Y."/>
            <person name="Slobodkin A.I."/>
        </authorList>
    </citation>
    <scope>NUCLEOTIDE SEQUENCE [LARGE SCALE GENOMIC DNA]</scope>
    <source>
        <strain evidence="2 3">F-1</strain>
    </source>
</reference>
<name>A0A7K1KME5_9BACT</name>
<proteinExistence type="predicted"/>
<comment type="caution">
    <text evidence="2">The sequence shown here is derived from an EMBL/GenBank/DDBJ whole genome shotgun (WGS) entry which is preliminary data.</text>
</comment>
<dbReference type="Proteomes" id="UP000461162">
    <property type="component" value="Unassembled WGS sequence"/>
</dbReference>
<feature type="region of interest" description="Disordered" evidence="1">
    <location>
        <begin position="294"/>
        <end position="315"/>
    </location>
</feature>
<protein>
    <recommendedName>
        <fullName evidence="4">F5/8 type C domain-containing protein</fullName>
    </recommendedName>
</protein>
<dbReference type="SUPFAM" id="SSF49785">
    <property type="entry name" value="Galactose-binding domain-like"/>
    <property type="match status" value="1"/>
</dbReference>
<dbReference type="InterPro" id="IPR008979">
    <property type="entry name" value="Galactose-bd-like_sf"/>
</dbReference>
<dbReference type="Gene3D" id="2.60.120.260">
    <property type="entry name" value="Galactose-binding domain-like"/>
    <property type="match status" value="1"/>
</dbReference>
<evidence type="ECO:0000313" key="2">
    <source>
        <dbReference type="EMBL" id="MUM77258.1"/>
    </source>
</evidence>
<evidence type="ECO:0000313" key="3">
    <source>
        <dbReference type="Proteomes" id="UP000461162"/>
    </source>
</evidence>
<feature type="compositionally biased region" description="Polar residues" evidence="1">
    <location>
        <begin position="299"/>
        <end position="315"/>
    </location>
</feature>
<accession>A0A7K1KME5</accession>
<dbReference type="RefSeq" id="WP_155933214.1">
    <property type="nucleotide sequence ID" value="NZ_WODC01000003.1"/>
</dbReference>
<evidence type="ECO:0000256" key="1">
    <source>
        <dbReference type="SAM" id="MobiDB-lite"/>
    </source>
</evidence>
<gene>
    <name evidence="2" type="ORF">GKC30_06405</name>
</gene>
<dbReference type="AlphaFoldDB" id="A0A7K1KME5"/>
<sequence>MGLIADLLIPPQWRIKTAASLTDFSSPGELPSLCTLSVWFDDGMGYEHVHIQRAYANVSVRINGVIADEYAGNPSAIGGSHADLLKIALTRRYGGFAGTYAELYCVHQLVDAEAFGKGTGASWRPVEAVLPNVVWDRSGTAYASSNFAANYWPAQAFNGKYGDGWCAATVPSVNSPVILAYDYGAAKQVNNYTLFGWGNNTARTPSDWNVQGSNNSTNGMDGTWTTLDTRSGEDPTYGIHYSITSPSPYRWCRLRITKALGGQACGVKELLLFVEDGTDLHGSHLDFANPDALGEDVSGNDNHWTVQGTPSINRP</sequence>
<organism evidence="2 3">
    <name type="scientific">Pseudodesulfovibrio alkaliphilus</name>
    <dbReference type="NCBI Taxonomy" id="2661613"/>
    <lineage>
        <taxon>Bacteria</taxon>
        <taxon>Pseudomonadati</taxon>
        <taxon>Thermodesulfobacteriota</taxon>
        <taxon>Desulfovibrionia</taxon>
        <taxon>Desulfovibrionales</taxon>
        <taxon>Desulfovibrionaceae</taxon>
    </lineage>
</organism>
<evidence type="ECO:0008006" key="4">
    <source>
        <dbReference type="Google" id="ProtNLM"/>
    </source>
</evidence>